<reference evidence="1" key="2">
    <citation type="submission" date="2019-07" db="EMBL/GenBank/DDBJ databases">
        <title>Transferable Resistance Gene optrA in Enterococcus faecalis from Swine in Brazil.</title>
        <authorList>
            <person name="Almeida L.M."/>
            <person name="Lebreton F."/>
            <person name="Gaca A."/>
            <person name="Bispo P.M."/>
            <person name="Saavedra J."/>
            <person name="Filsner P."/>
            <person name="Moreno A.M."/>
            <person name="Mamizuka E.M."/>
            <person name="Gilmore M.S."/>
        </authorList>
    </citation>
    <scope>NUCLEOTIDE SEQUENCE</scope>
    <source>
        <strain evidence="1">L15</strain>
    </source>
</reference>
<dbReference type="EMBL" id="RKOR01000033">
    <property type="protein sequence ID" value="ROY48245.1"/>
    <property type="molecule type" value="Genomic_DNA"/>
</dbReference>
<organism evidence="2 3">
    <name type="scientific">Enterococcus faecalis</name>
    <name type="common">Streptococcus faecalis</name>
    <dbReference type="NCBI Taxonomy" id="1351"/>
    <lineage>
        <taxon>Bacteria</taxon>
        <taxon>Bacillati</taxon>
        <taxon>Bacillota</taxon>
        <taxon>Bacilli</taxon>
        <taxon>Lactobacillales</taxon>
        <taxon>Enterococcaceae</taxon>
        <taxon>Enterococcus</taxon>
    </lineage>
</organism>
<gene>
    <name evidence="1" type="ORF">CGZ46_00525</name>
    <name evidence="2" type="ORF">EGW70_11025</name>
</gene>
<protein>
    <submittedName>
        <fullName evidence="2">Uncharacterized protein</fullName>
    </submittedName>
</protein>
<dbReference type="Proteomes" id="UP000275941">
    <property type="component" value="Unassembled WGS sequence"/>
</dbReference>
<sequence length="85" mass="9883">MFCPLFDLPIINRNIYDLPGIMYQMDHGTSRNKFKKTTERGTKITLGFCSTLCCFYLFQCPNQINFFAKAFKSIINPLCSCFLFT</sequence>
<reference evidence="2 3" key="1">
    <citation type="submission" date="2018-10" db="EMBL/GenBank/DDBJ databases">
        <title>Genotypes and phenotypes of Enterococci isolated from broiler chickens.</title>
        <authorList>
            <person name="Muhammad A.R."/>
            <person name="Diarra M.S."/>
        </authorList>
    </citation>
    <scope>NUCLEOTIDE SEQUENCE [LARGE SCALE GENOMIC DNA]</scope>
    <source>
        <strain evidence="2 3">P7 C A21</strain>
    </source>
</reference>
<dbReference type="EMBL" id="CP042213">
    <property type="protein sequence ID" value="QFY91307.1"/>
    <property type="molecule type" value="Genomic_DNA"/>
</dbReference>
<dbReference type="AlphaFoldDB" id="A0A3N3Z0V7"/>
<name>A0A3N3Z0V7_ENTFL</name>
<evidence type="ECO:0000313" key="2">
    <source>
        <dbReference type="EMBL" id="ROY48245.1"/>
    </source>
</evidence>
<evidence type="ECO:0000313" key="1">
    <source>
        <dbReference type="EMBL" id="QFY91307.1"/>
    </source>
</evidence>
<proteinExistence type="predicted"/>
<evidence type="ECO:0000313" key="3">
    <source>
        <dbReference type="Proteomes" id="UP000275941"/>
    </source>
</evidence>
<accession>A0A3N3Z0V7</accession>